<dbReference type="AlphaFoldDB" id="A0A368W6A6"/>
<feature type="transmembrane region" description="Helical" evidence="1">
    <location>
        <begin position="6"/>
        <end position="24"/>
    </location>
</feature>
<feature type="transmembrane region" description="Helical" evidence="1">
    <location>
        <begin position="31"/>
        <end position="54"/>
    </location>
</feature>
<keyword evidence="3" id="KW-1185">Reference proteome</keyword>
<organism evidence="2 3">
    <name type="scientific">Paenibacillus prosopidis</name>
    <dbReference type="NCBI Taxonomy" id="630520"/>
    <lineage>
        <taxon>Bacteria</taxon>
        <taxon>Bacillati</taxon>
        <taxon>Bacillota</taxon>
        <taxon>Bacilli</taxon>
        <taxon>Bacillales</taxon>
        <taxon>Paenibacillaceae</taxon>
        <taxon>Paenibacillus</taxon>
    </lineage>
</organism>
<evidence type="ECO:0000313" key="3">
    <source>
        <dbReference type="Proteomes" id="UP000252415"/>
    </source>
</evidence>
<keyword evidence="1" id="KW-1133">Transmembrane helix</keyword>
<reference evidence="2 3" key="1">
    <citation type="submission" date="2018-07" db="EMBL/GenBank/DDBJ databases">
        <title>Genomic Encyclopedia of Type Strains, Phase III (KMG-III): the genomes of soil and plant-associated and newly described type strains.</title>
        <authorList>
            <person name="Whitman W."/>
        </authorList>
    </citation>
    <scope>NUCLEOTIDE SEQUENCE [LARGE SCALE GENOMIC DNA]</scope>
    <source>
        <strain evidence="2 3">CECT 7506</strain>
    </source>
</reference>
<evidence type="ECO:0000256" key="1">
    <source>
        <dbReference type="SAM" id="Phobius"/>
    </source>
</evidence>
<evidence type="ECO:0000313" key="2">
    <source>
        <dbReference type="EMBL" id="RCW51034.1"/>
    </source>
</evidence>
<keyword evidence="1" id="KW-0472">Membrane</keyword>
<comment type="caution">
    <text evidence="2">The sequence shown here is derived from an EMBL/GenBank/DDBJ whole genome shotgun (WGS) entry which is preliminary data.</text>
</comment>
<gene>
    <name evidence="2" type="ORF">DFP97_102226</name>
</gene>
<sequence>MWAITGIIVTASFIAMIEVPPLLRAKLKGELWLFSILLLLGTVLSIAKSLQLAIPNPLDMLWTIFQPFSDWLYSFLK</sequence>
<dbReference type="EMBL" id="QPJD01000002">
    <property type="protein sequence ID" value="RCW51034.1"/>
    <property type="molecule type" value="Genomic_DNA"/>
</dbReference>
<accession>A0A368W6A6</accession>
<dbReference type="OrthoDB" id="2440830at2"/>
<name>A0A368W6A6_9BACL</name>
<keyword evidence="1" id="KW-0812">Transmembrane</keyword>
<dbReference type="Proteomes" id="UP000252415">
    <property type="component" value="Unassembled WGS sequence"/>
</dbReference>
<proteinExistence type="predicted"/>
<protein>
    <submittedName>
        <fullName evidence="2">Uncharacterized protein</fullName>
    </submittedName>
</protein>